<organism evidence="10 11">
    <name type="scientific">Klebsormidium nitens</name>
    <name type="common">Green alga</name>
    <name type="synonym">Ulothrix nitens</name>
    <dbReference type="NCBI Taxonomy" id="105231"/>
    <lineage>
        <taxon>Eukaryota</taxon>
        <taxon>Viridiplantae</taxon>
        <taxon>Streptophyta</taxon>
        <taxon>Klebsormidiophyceae</taxon>
        <taxon>Klebsormidiales</taxon>
        <taxon>Klebsormidiaceae</taxon>
        <taxon>Klebsormidium</taxon>
    </lineage>
</organism>
<evidence type="ECO:0000313" key="10">
    <source>
        <dbReference type="EMBL" id="GAQ81695.1"/>
    </source>
</evidence>
<dbReference type="InterPro" id="IPR048571">
    <property type="entry name" value="RuBisCO_activase_AAA_helical"/>
</dbReference>
<comment type="function">
    <text evidence="4 6">Activation of RuBisCO (ribulose-1,5-bisphosphate carboxylase/oxygenase; EC 4.1.1.39) involves the ATP-dependent carboxylation of the epsilon-amino group of lysine leading to a carbamate structure.</text>
</comment>
<dbReference type="SUPFAM" id="SSF52540">
    <property type="entry name" value="P-loop containing nucleoside triphosphate hydrolases"/>
    <property type="match status" value="1"/>
</dbReference>
<dbReference type="OrthoDB" id="2014558at2759"/>
<dbReference type="Gene3D" id="1.10.8.1070">
    <property type="match status" value="1"/>
</dbReference>
<keyword evidence="6" id="KW-0934">Plastid</keyword>
<dbReference type="OMA" id="QQSSWEA"/>
<gene>
    <name evidence="10" type="ORF">KFL_000880090</name>
</gene>
<comment type="similarity">
    <text evidence="5 6">Belongs to the RuBisCO activase family.</text>
</comment>
<dbReference type="PANTHER" id="PTHR32429:SF11">
    <property type="entry name" value="RIBULOSE BISPHOSPHATE CARBOXYLASE_OXYGENASE ACTIVASE, CHLOROPLASTIC"/>
    <property type="match status" value="1"/>
</dbReference>
<keyword evidence="6" id="KW-0150">Chloroplast</keyword>
<keyword evidence="11" id="KW-1185">Reference proteome</keyword>
<evidence type="ECO:0000259" key="9">
    <source>
        <dbReference type="Pfam" id="PF21228"/>
    </source>
</evidence>
<keyword evidence="2 6" id="KW-0547">Nucleotide-binding</keyword>
<dbReference type="EMBL" id="DF237037">
    <property type="protein sequence ID" value="GAQ81695.1"/>
    <property type="molecule type" value="Genomic_DNA"/>
</dbReference>
<dbReference type="InterPro" id="IPR044960">
    <property type="entry name" value="RCA-like"/>
</dbReference>
<feature type="domain" description="Ribulose bisphosphate carboxylase/oxygenase activase AAA helical" evidence="9">
    <location>
        <begin position="323"/>
        <end position="420"/>
    </location>
</feature>
<dbReference type="Pfam" id="PF21228">
    <property type="entry name" value="RuBisCO_activase_AAA_helical"/>
    <property type="match status" value="1"/>
</dbReference>
<dbReference type="InterPro" id="IPR027417">
    <property type="entry name" value="P-loop_NTPase"/>
</dbReference>
<name>A0A1Y1HSU0_KLENI</name>
<dbReference type="STRING" id="105231.A0A1Y1HSU0"/>
<evidence type="ECO:0000256" key="7">
    <source>
        <dbReference type="SAM" id="MobiDB-lite"/>
    </source>
</evidence>
<evidence type="ECO:0000259" key="8">
    <source>
        <dbReference type="Pfam" id="PF00004"/>
    </source>
</evidence>
<evidence type="ECO:0000256" key="4">
    <source>
        <dbReference type="ARBA" id="ARBA00025556"/>
    </source>
</evidence>
<comment type="subcellular location">
    <subcellularLocation>
        <location evidence="1 6">Plastid</location>
        <location evidence="1 6">Chloroplast stroma</location>
    </subcellularLocation>
</comment>
<evidence type="ECO:0000256" key="5">
    <source>
        <dbReference type="ARBA" id="ARBA00025781"/>
    </source>
</evidence>
<feature type="region of interest" description="Disordered" evidence="7">
    <location>
        <begin position="1"/>
        <end position="79"/>
    </location>
</feature>
<proteinExistence type="inferred from homology"/>
<dbReference type="GO" id="GO:0005524">
    <property type="term" value="F:ATP binding"/>
    <property type="evidence" value="ECO:0007669"/>
    <property type="project" value="UniProtKB-UniRule"/>
</dbReference>
<reference evidence="10 11" key="1">
    <citation type="journal article" date="2014" name="Nat. Commun.">
        <title>Klebsormidium flaccidum genome reveals primary factors for plant terrestrial adaptation.</title>
        <authorList>
            <person name="Hori K."/>
            <person name="Maruyama F."/>
            <person name="Fujisawa T."/>
            <person name="Togashi T."/>
            <person name="Yamamoto N."/>
            <person name="Seo M."/>
            <person name="Sato S."/>
            <person name="Yamada T."/>
            <person name="Mori H."/>
            <person name="Tajima N."/>
            <person name="Moriyama T."/>
            <person name="Ikeuchi M."/>
            <person name="Watanabe M."/>
            <person name="Wada H."/>
            <person name="Kobayashi K."/>
            <person name="Saito M."/>
            <person name="Masuda T."/>
            <person name="Sasaki-Sekimoto Y."/>
            <person name="Mashiguchi K."/>
            <person name="Awai K."/>
            <person name="Shimojima M."/>
            <person name="Masuda S."/>
            <person name="Iwai M."/>
            <person name="Nobusawa T."/>
            <person name="Narise T."/>
            <person name="Kondo S."/>
            <person name="Saito H."/>
            <person name="Sato R."/>
            <person name="Murakawa M."/>
            <person name="Ihara Y."/>
            <person name="Oshima-Yamada Y."/>
            <person name="Ohtaka K."/>
            <person name="Satoh M."/>
            <person name="Sonobe K."/>
            <person name="Ishii M."/>
            <person name="Ohtani R."/>
            <person name="Kanamori-Sato M."/>
            <person name="Honoki R."/>
            <person name="Miyazaki D."/>
            <person name="Mochizuki H."/>
            <person name="Umetsu J."/>
            <person name="Higashi K."/>
            <person name="Shibata D."/>
            <person name="Kamiya Y."/>
            <person name="Sato N."/>
            <person name="Nakamura Y."/>
            <person name="Tabata S."/>
            <person name="Ida S."/>
            <person name="Kurokawa K."/>
            <person name="Ohta H."/>
        </authorList>
    </citation>
    <scope>NUCLEOTIDE SEQUENCE [LARGE SCALE GENOMIC DNA]</scope>
    <source>
        <strain evidence="10 11">NIES-2285</strain>
    </source>
</reference>
<feature type="compositionally biased region" description="Basic residues" evidence="7">
    <location>
        <begin position="10"/>
        <end position="19"/>
    </location>
</feature>
<dbReference type="Gene3D" id="3.40.50.300">
    <property type="entry name" value="P-loop containing nucleotide triphosphate hydrolases"/>
    <property type="match status" value="1"/>
</dbReference>
<dbReference type="GO" id="GO:0009570">
    <property type="term" value="C:chloroplast stroma"/>
    <property type="evidence" value="ECO:0007669"/>
    <property type="project" value="UniProtKB-SubCell"/>
</dbReference>
<evidence type="ECO:0000256" key="6">
    <source>
        <dbReference type="RuleBase" id="RU369045"/>
    </source>
</evidence>
<dbReference type="PANTHER" id="PTHR32429">
    <property type="match status" value="1"/>
</dbReference>
<evidence type="ECO:0000256" key="1">
    <source>
        <dbReference type="ARBA" id="ARBA00004470"/>
    </source>
</evidence>
<sequence length="448" mass="49480">MASDGASRSQIKRRCRCRAASRGTQRNGSERNGRPETATNGAAEAAPDGANRTKGAGVNKRTEANVNAPGSKFRSSWDAKDSTGRTYIENLGKASENVNMVVGAKEGMIDSVFIGDFLGKESDIVFKYRQKVTRQFGHIHGDYYIAPAFMDKVVTHIAKNFLADQIKARTPLILGVWGGKGQGKSFQVELIFRALGLEPVIMSAGELESEWAGTPARLIRDRYRTAGQVVKVQGKMSALVINDIDAGAGRFENTQMTVNTQMVMGTLMNLADNPTRVSVGQEFREADVVPRVPIILTGNDLSTLWAPLIRDGRMDKFYWTPTRDDLINIVTCMYRKDGLAESDIEALVDVFPKQALDFYGAMRSRTYDNQVKKWLDSVGGPEKLRNIFPVRPGKEHPQLDHYQQTLENLIKAGRELVEEQEMVTSLRLSDEYMNSPPAGAPGIGLTLS</sequence>
<evidence type="ECO:0000256" key="2">
    <source>
        <dbReference type="ARBA" id="ARBA00022741"/>
    </source>
</evidence>
<dbReference type="GO" id="GO:0016887">
    <property type="term" value="F:ATP hydrolysis activity"/>
    <property type="evidence" value="ECO:0007669"/>
    <property type="project" value="UniProtKB-UniRule"/>
</dbReference>
<evidence type="ECO:0000256" key="3">
    <source>
        <dbReference type="ARBA" id="ARBA00022840"/>
    </source>
</evidence>
<dbReference type="InterPro" id="IPR003959">
    <property type="entry name" value="ATPase_AAA_core"/>
</dbReference>
<keyword evidence="3 6" id="KW-0067">ATP-binding</keyword>
<dbReference type="Pfam" id="PF00004">
    <property type="entry name" value="AAA"/>
    <property type="match status" value="1"/>
</dbReference>
<feature type="domain" description="ATPase AAA-type core" evidence="8">
    <location>
        <begin position="176"/>
        <end position="320"/>
    </location>
</feature>
<dbReference type="Proteomes" id="UP000054558">
    <property type="component" value="Unassembled WGS sequence"/>
</dbReference>
<evidence type="ECO:0000313" key="11">
    <source>
        <dbReference type="Proteomes" id="UP000054558"/>
    </source>
</evidence>
<dbReference type="AlphaFoldDB" id="A0A1Y1HSU0"/>
<accession>A0A1Y1HSU0</accession>
<dbReference type="GO" id="GO:0046863">
    <property type="term" value="F:ribulose-1,5-bisphosphate carboxylase/oxygenase activator activity"/>
    <property type="evidence" value="ECO:0007669"/>
    <property type="project" value="UniProtKB-UniRule"/>
</dbReference>
<protein>
    <recommendedName>
        <fullName evidence="6">Ribulose bisphosphate carboxylase/oxygenase activase, chloroplastic</fullName>
        <shortName evidence="6">RA</shortName>
        <shortName evidence="6">RuBisCO activase</shortName>
    </recommendedName>
</protein>